<accession>A0A366XRD8</accession>
<dbReference type="InterPro" id="IPR026988">
    <property type="entry name" value="YaaC-like"/>
</dbReference>
<protein>
    <recommendedName>
        <fullName evidence="3">YaaC family protein</fullName>
    </recommendedName>
</protein>
<dbReference type="Pfam" id="PF14175">
    <property type="entry name" value="YaaC"/>
    <property type="match status" value="1"/>
</dbReference>
<evidence type="ECO:0008006" key="3">
    <source>
        <dbReference type="Google" id="ProtNLM"/>
    </source>
</evidence>
<dbReference type="Proteomes" id="UP000253314">
    <property type="component" value="Unassembled WGS sequence"/>
</dbReference>
<sequence length="320" mass="38757">MKENIHIWEKFLHYQSAPYVQKFLSNCYKNSGEKDADSKSYENCYPFIYYVKHAKNYYQLAKNSPSEIKPVLLFYGMIQLIKGCLLTVDPNYPESTHVLAHGVSTRKRKKRNYSFMSDEVKIQKNGLFSHFSTKMFHVEQLSIDRFKMDTLLARIPEMNETFHFLNKQSKLHEITFLEEKTVSIPIHILDDFKMTFERFKDFFQAYTKVKIENIQHNKKEMIITVKKQLDPFHCAPFYYHHLESYYVPKQKEQFIYIDEVMVHYLILYNLSMICRYETEWWNELFHTYSSNDYPFIERFLTVTAYKIPDLLLFFLHQQRE</sequence>
<gene>
    <name evidence="1" type="ORF">DS031_22835</name>
</gene>
<organism evidence="1 2">
    <name type="scientific">Bacillus taeanensis</name>
    <dbReference type="NCBI Taxonomy" id="273032"/>
    <lineage>
        <taxon>Bacteria</taxon>
        <taxon>Bacillati</taxon>
        <taxon>Bacillota</taxon>
        <taxon>Bacilli</taxon>
        <taxon>Bacillales</taxon>
        <taxon>Bacillaceae</taxon>
        <taxon>Bacillus</taxon>
    </lineage>
</organism>
<reference evidence="1 2" key="1">
    <citation type="submission" date="2018-07" db="EMBL/GenBank/DDBJ databases">
        <title>Lottiidibacillus patelloidae gen. nov., sp. nov., isolated from the intestinal tract of a marine limpet and the reclassification of B. taeanensis BH030017T, B. algicola KMM 3737T and B. hwajinpoensis SW-72T as genus Lottiidibacillus.</title>
        <authorList>
            <person name="Liu R."/>
            <person name="Huang Z."/>
        </authorList>
    </citation>
    <scope>NUCLEOTIDE SEQUENCE [LARGE SCALE GENOMIC DNA]</scope>
    <source>
        <strain evidence="1 2">BH030017</strain>
    </source>
</reference>
<comment type="caution">
    <text evidence="1">The sequence shown here is derived from an EMBL/GenBank/DDBJ whole genome shotgun (WGS) entry which is preliminary data.</text>
</comment>
<evidence type="ECO:0000313" key="1">
    <source>
        <dbReference type="EMBL" id="RBW67339.1"/>
    </source>
</evidence>
<dbReference type="OrthoDB" id="2380109at2"/>
<dbReference type="AlphaFoldDB" id="A0A366XRD8"/>
<evidence type="ECO:0000313" key="2">
    <source>
        <dbReference type="Proteomes" id="UP000253314"/>
    </source>
</evidence>
<dbReference type="RefSeq" id="WP_113808471.1">
    <property type="nucleotide sequence ID" value="NZ_QOCW01000041.1"/>
</dbReference>
<keyword evidence="2" id="KW-1185">Reference proteome</keyword>
<proteinExistence type="predicted"/>
<name>A0A366XRD8_9BACI</name>
<dbReference type="EMBL" id="QOCW01000041">
    <property type="protein sequence ID" value="RBW67339.1"/>
    <property type="molecule type" value="Genomic_DNA"/>
</dbReference>